<dbReference type="PANTHER" id="PTHR43685:SF2">
    <property type="entry name" value="GLYCOSYLTRANSFERASE 2-LIKE DOMAIN-CONTAINING PROTEIN"/>
    <property type="match status" value="1"/>
</dbReference>
<dbReference type="Gene3D" id="3.90.550.10">
    <property type="entry name" value="Spore Coat Polysaccharide Biosynthesis Protein SpsA, Chain A"/>
    <property type="match status" value="1"/>
</dbReference>
<dbReference type="InterPro" id="IPR029044">
    <property type="entry name" value="Nucleotide-diphossugar_trans"/>
</dbReference>
<reference evidence="2 3" key="1">
    <citation type="submission" date="2016-10" db="EMBL/GenBank/DDBJ databases">
        <authorList>
            <person name="Varghese N."/>
            <person name="Submissions S."/>
        </authorList>
    </citation>
    <scope>NUCLEOTIDE SEQUENCE [LARGE SCALE GENOMIC DNA]</scope>
    <source>
        <strain evidence="2 3">DSM 17997</strain>
    </source>
</reference>
<dbReference type="InterPro" id="IPR001173">
    <property type="entry name" value="Glyco_trans_2-like"/>
</dbReference>
<feature type="domain" description="Glycosyltransferase 2-like" evidence="1">
    <location>
        <begin position="6"/>
        <end position="114"/>
    </location>
</feature>
<keyword evidence="3" id="KW-1185">Reference proteome</keyword>
<evidence type="ECO:0000259" key="1">
    <source>
        <dbReference type="Pfam" id="PF00535"/>
    </source>
</evidence>
<dbReference type="InterPro" id="IPR050834">
    <property type="entry name" value="Glycosyltransf_2"/>
</dbReference>
<sequence length="282" mass="32219">MDPEFSIIIPSYNRASTIGRAIDSVIGQTYTSWEIIVVDDGSTDNTREIILSFPHLRTFVQKNLGVSVARNNGASLALGNWLIFLDSDDELLEESLELFFNSIQADSSVDVWVSGFELVKNHKIQLKIPEIGKYHPRLAGAFSIRKTLFYQTEGYDAKLKFSENTELFHRINLIQAKEGFIPKATVKYFDNLNGGSKDLQNIIDSISYILEKHDDTLSTHVKFLYHQIIGVILMRLKIYNNARSHLYAALKIKPYKFSTLIRLGISWIPILSKKIYKEEINL</sequence>
<protein>
    <submittedName>
        <fullName evidence="2">Glycosyltransferase involved in cell wall bisynthesis</fullName>
    </submittedName>
</protein>
<organism evidence="2 3">
    <name type="scientific">Rhodonellum ikkaensis</name>
    <dbReference type="NCBI Taxonomy" id="336829"/>
    <lineage>
        <taxon>Bacteria</taxon>
        <taxon>Pseudomonadati</taxon>
        <taxon>Bacteroidota</taxon>
        <taxon>Cytophagia</taxon>
        <taxon>Cytophagales</taxon>
        <taxon>Cytophagaceae</taxon>
        <taxon>Rhodonellum</taxon>
    </lineage>
</organism>
<proteinExistence type="predicted"/>
<dbReference type="EMBL" id="FNQC01000023">
    <property type="protein sequence ID" value="SDZ55261.1"/>
    <property type="molecule type" value="Genomic_DNA"/>
</dbReference>
<dbReference type="Pfam" id="PF00535">
    <property type="entry name" value="Glycos_transf_2"/>
    <property type="match status" value="1"/>
</dbReference>
<dbReference type="CDD" id="cd00761">
    <property type="entry name" value="Glyco_tranf_GTA_type"/>
    <property type="match status" value="1"/>
</dbReference>
<comment type="caution">
    <text evidence="2">The sequence shown here is derived from an EMBL/GenBank/DDBJ whole genome shotgun (WGS) entry which is preliminary data.</text>
</comment>
<gene>
    <name evidence="2" type="ORF">SAMN05444412_12330</name>
</gene>
<evidence type="ECO:0000313" key="3">
    <source>
        <dbReference type="Proteomes" id="UP000199663"/>
    </source>
</evidence>
<name>A0A1H3TZP6_9BACT</name>
<dbReference type="PANTHER" id="PTHR43685">
    <property type="entry name" value="GLYCOSYLTRANSFERASE"/>
    <property type="match status" value="1"/>
</dbReference>
<accession>A0A1H3TZP6</accession>
<evidence type="ECO:0000313" key="2">
    <source>
        <dbReference type="EMBL" id="SDZ55261.1"/>
    </source>
</evidence>
<dbReference type="Proteomes" id="UP000199663">
    <property type="component" value="Unassembled WGS sequence"/>
</dbReference>
<dbReference type="SUPFAM" id="SSF53448">
    <property type="entry name" value="Nucleotide-diphospho-sugar transferases"/>
    <property type="match status" value="1"/>
</dbReference>
<dbReference type="RefSeq" id="WP_019600398.1">
    <property type="nucleotide sequence ID" value="NZ_FNQC01000023.1"/>
</dbReference>